<name>A0A368ND25_9EURY</name>
<evidence type="ECO:0000313" key="1">
    <source>
        <dbReference type="EMBL" id="RCU47361.1"/>
    </source>
</evidence>
<dbReference type="InterPro" id="IPR010710">
    <property type="entry name" value="DUF1289"/>
</dbReference>
<reference evidence="1 2" key="1">
    <citation type="submission" date="2018-07" db="EMBL/GenBank/DDBJ databases">
        <title>Genome sequences of Haloplanus salinus JCM 18368T.</title>
        <authorList>
            <person name="Kim Y.B."/>
            <person name="Roh S.W."/>
        </authorList>
    </citation>
    <scope>NUCLEOTIDE SEQUENCE [LARGE SCALE GENOMIC DNA]</scope>
    <source>
        <strain evidence="1 2">JCM 18368</strain>
    </source>
</reference>
<protein>
    <submittedName>
        <fullName evidence="1">DUF1289 domain-containing protein</fullName>
    </submittedName>
</protein>
<dbReference type="EMBL" id="QPHM01000001">
    <property type="protein sequence ID" value="RCU47361.1"/>
    <property type="molecule type" value="Genomic_DNA"/>
</dbReference>
<proteinExistence type="predicted"/>
<organism evidence="1 2">
    <name type="scientific">Haloplanus salinus</name>
    <dbReference type="NCBI Taxonomy" id="1126245"/>
    <lineage>
        <taxon>Archaea</taxon>
        <taxon>Methanobacteriati</taxon>
        <taxon>Methanobacteriota</taxon>
        <taxon>Stenosarchaea group</taxon>
        <taxon>Halobacteria</taxon>
        <taxon>Halobacteriales</taxon>
        <taxon>Haloferacaceae</taxon>
        <taxon>Haloplanus</taxon>
    </lineage>
</organism>
<sequence>MVRSPCVSVCEVENGVCTACNRTLEDIARWSRMSERERLERMRELAAADDE</sequence>
<dbReference type="RefSeq" id="WP_114448923.1">
    <property type="nucleotide sequence ID" value="NZ_QPHM01000001.1"/>
</dbReference>
<keyword evidence="2" id="KW-1185">Reference proteome</keyword>
<accession>A0A368ND25</accession>
<dbReference type="OrthoDB" id="297375at2157"/>
<dbReference type="Pfam" id="PF06945">
    <property type="entry name" value="DUF1289"/>
    <property type="match status" value="1"/>
</dbReference>
<dbReference type="Proteomes" id="UP000252189">
    <property type="component" value="Unassembled WGS sequence"/>
</dbReference>
<dbReference type="AlphaFoldDB" id="A0A368ND25"/>
<gene>
    <name evidence="1" type="ORF">DU504_08650</name>
</gene>
<comment type="caution">
    <text evidence="1">The sequence shown here is derived from an EMBL/GenBank/DDBJ whole genome shotgun (WGS) entry which is preliminary data.</text>
</comment>
<evidence type="ECO:0000313" key="2">
    <source>
        <dbReference type="Proteomes" id="UP000252189"/>
    </source>
</evidence>